<gene>
    <name evidence="2" type="ORF">MNOR_LOCUS19603</name>
</gene>
<comment type="caution">
    <text evidence="2">The sequence shown here is derived from an EMBL/GenBank/DDBJ whole genome shotgun (WGS) entry which is preliminary data.</text>
</comment>
<keyword evidence="3" id="KW-1185">Reference proteome</keyword>
<feature type="transmembrane region" description="Helical" evidence="1">
    <location>
        <begin position="248"/>
        <end position="274"/>
    </location>
</feature>
<feature type="transmembrane region" description="Helical" evidence="1">
    <location>
        <begin position="357"/>
        <end position="375"/>
    </location>
</feature>
<dbReference type="AlphaFoldDB" id="A0AAV2R5X6"/>
<proteinExistence type="predicted"/>
<reference evidence="2 3" key="1">
    <citation type="submission" date="2024-05" db="EMBL/GenBank/DDBJ databases">
        <authorList>
            <person name="Wallberg A."/>
        </authorList>
    </citation>
    <scope>NUCLEOTIDE SEQUENCE [LARGE SCALE GENOMIC DNA]</scope>
</reference>
<feature type="transmembrane region" description="Helical" evidence="1">
    <location>
        <begin position="46"/>
        <end position="65"/>
    </location>
</feature>
<dbReference type="Proteomes" id="UP001497623">
    <property type="component" value="Unassembled WGS sequence"/>
</dbReference>
<dbReference type="EMBL" id="CAXKWB010014650">
    <property type="protein sequence ID" value="CAL4111298.1"/>
    <property type="molecule type" value="Genomic_DNA"/>
</dbReference>
<evidence type="ECO:0000313" key="2">
    <source>
        <dbReference type="EMBL" id="CAL4111298.1"/>
    </source>
</evidence>
<keyword evidence="1" id="KW-0812">Transmembrane</keyword>
<feature type="transmembrane region" description="Helical" evidence="1">
    <location>
        <begin position="286"/>
        <end position="309"/>
    </location>
</feature>
<name>A0AAV2R5X6_MEGNR</name>
<evidence type="ECO:0000256" key="1">
    <source>
        <dbReference type="SAM" id="Phobius"/>
    </source>
</evidence>
<sequence length="501" mass="58895">MKKDKYSTSLIFIDSNPKSFRFFKLCGLFPIKYEDKSFLVDERSCVFSRLAWFVWHILGVALILWERITHLQICKRISEIEQINNDCKEDLAGLNQFLLCSFGICMFTLVDPLQTYILKRNIDFLPTVLFEMKKLEDMKLHLIRLIKSQHKETKIMIEDYLSCNEICIKKLNLQHIEGYPNNRQQSINKYLTSDEFHIKKQNSYNATIYNNNNQQSIDDSIPSNGIHILEEIPCHAARCKDNNKISIYYYNMILVMITVPIAVVFIGNFVYGFVIAMSLEDMSDEWKLLCCIIYLVFPVLTTWYCILFINFQRSMYQVVNDLDDDIYSKHEYIEVICNYFETMQSISRKLNNKTYKFIFGINFLLFIVFGTMSMYELFQGFAEIKDNGLFGDLIYIFPIAVCIFHIVISCQLSTILMEGQHNKLRYKLKRIMVHLLVGKEEKKFKIVELLYKNIKDFSPQPTVYGGIRVDYRLLTGAVIFIFTYSRIFFRHLGSNNSGKGP</sequence>
<evidence type="ECO:0008006" key="4">
    <source>
        <dbReference type="Google" id="ProtNLM"/>
    </source>
</evidence>
<keyword evidence="1" id="KW-0472">Membrane</keyword>
<organism evidence="2 3">
    <name type="scientific">Meganyctiphanes norvegica</name>
    <name type="common">Northern krill</name>
    <name type="synonym">Thysanopoda norvegica</name>
    <dbReference type="NCBI Taxonomy" id="48144"/>
    <lineage>
        <taxon>Eukaryota</taxon>
        <taxon>Metazoa</taxon>
        <taxon>Ecdysozoa</taxon>
        <taxon>Arthropoda</taxon>
        <taxon>Crustacea</taxon>
        <taxon>Multicrustacea</taxon>
        <taxon>Malacostraca</taxon>
        <taxon>Eumalacostraca</taxon>
        <taxon>Eucarida</taxon>
        <taxon>Euphausiacea</taxon>
        <taxon>Euphausiidae</taxon>
        <taxon>Meganyctiphanes</taxon>
    </lineage>
</organism>
<accession>A0AAV2R5X6</accession>
<evidence type="ECO:0000313" key="3">
    <source>
        <dbReference type="Proteomes" id="UP001497623"/>
    </source>
</evidence>
<feature type="transmembrane region" description="Helical" evidence="1">
    <location>
        <begin position="395"/>
        <end position="417"/>
    </location>
</feature>
<keyword evidence="1" id="KW-1133">Transmembrane helix</keyword>
<feature type="transmembrane region" description="Helical" evidence="1">
    <location>
        <begin position="471"/>
        <end position="489"/>
    </location>
</feature>
<protein>
    <recommendedName>
        <fullName evidence="4">Gustatory receptor</fullName>
    </recommendedName>
</protein>